<evidence type="ECO:0000256" key="7">
    <source>
        <dbReference type="SAM" id="Phobius"/>
    </source>
</evidence>
<keyword evidence="3 7" id="KW-0812">Transmembrane</keyword>
<evidence type="ECO:0008006" key="10">
    <source>
        <dbReference type="Google" id="ProtNLM"/>
    </source>
</evidence>
<feature type="compositionally biased region" description="Polar residues" evidence="6">
    <location>
        <begin position="244"/>
        <end position="254"/>
    </location>
</feature>
<dbReference type="PANTHER" id="PTHR23513">
    <property type="entry name" value="INTEGRAL MEMBRANE EFFLUX PROTEIN-RELATED"/>
    <property type="match status" value="1"/>
</dbReference>
<dbReference type="AlphaFoldDB" id="A0A0D8HKX5"/>
<evidence type="ECO:0000256" key="5">
    <source>
        <dbReference type="ARBA" id="ARBA00023136"/>
    </source>
</evidence>
<keyword evidence="9" id="KW-1185">Reference proteome</keyword>
<dbReference type="PANTHER" id="PTHR23513:SF18">
    <property type="entry name" value="INTEGRAL MEMBRANE PROTEIN"/>
    <property type="match status" value="1"/>
</dbReference>
<protein>
    <recommendedName>
        <fullName evidence="10">MFS transporter</fullName>
    </recommendedName>
</protein>
<evidence type="ECO:0000256" key="4">
    <source>
        <dbReference type="ARBA" id="ARBA00022989"/>
    </source>
</evidence>
<proteinExistence type="predicted"/>
<comment type="subcellular location">
    <subcellularLocation>
        <location evidence="1">Cell membrane</location>
        <topology evidence="1">Multi-pass membrane protein</topology>
    </subcellularLocation>
</comment>
<keyword evidence="4 7" id="KW-1133">Transmembrane helix</keyword>
<feature type="transmembrane region" description="Helical" evidence="7">
    <location>
        <begin position="175"/>
        <end position="198"/>
    </location>
</feature>
<dbReference type="InterPro" id="IPR036259">
    <property type="entry name" value="MFS_trans_sf"/>
</dbReference>
<dbReference type="PATRIC" id="fig|1280514.3.peg.1883"/>
<organism evidence="8 9">
    <name type="scientific">Acidithrix ferrooxidans</name>
    <dbReference type="NCBI Taxonomy" id="1280514"/>
    <lineage>
        <taxon>Bacteria</taxon>
        <taxon>Bacillati</taxon>
        <taxon>Actinomycetota</taxon>
        <taxon>Acidimicrobiia</taxon>
        <taxon>Acidimicrobiales</taxon>
        <taxon>Acidimicrobiaceae</taxon>
        <taxon>Acidithrix</taxon>
    </lineage>
</organism>
<feature type="region of interest" description="Disordered" evidence="6">
    <location>
        <begin position="231"/>
        <end position="279"/>
    </location>
</feature>
<feature type="transmembrane region" description="Helical" evidence="7">
    <location>
        <begin position="210"/>
        <end position="229"/>
    </location>
</feature>
<feature type="transmembrane region" description="Helical" evidence="7">
    <location>
        <begin position="283"/>
        <end position="308"/>
    </location>
</feature>
<evidence type="ECO:0000313" key="9">
    <source>
        <dbReference type="Proteomes" id="UP000032360"/>
    </source>
</evidence>
<feature type="transmembrane region" description="Helical" evidence="7">
    <location>
        <begin position="97"/>
        <end position="114"/>
    </location>
</feature>
<dbReference type="SUPFAM" id="SSF103473">
    <property type="entry name" value="MFS general substrate transporter"/>
    <property type="match status" value="1"/>
</dbReference>
<feature type="transmembrane region" description="Helical" evidence="7">
    <location>
        <begin position="34"/>
        <end position="54"/>
    </location>
</feature>
<feature type="transmembrane region" description="Helical" evidence="7">
    <location>
        <begin position="66"/>
        <end position="85"/>
    </location>
</feature>
<gene>
    <name evidence="8" type="ORF">AXFE_14440</name>
</gene>
<evidence type="ECO:0000256" key="3">
    <source>
        <dbReference type="ARBA" id="ARBA00022692"/>
    </source>
</evidence>
<feature type="transmembrane region" description="Helical" evidence="7">
    <location>
        <begin position="347"/>
        <end position="367"/>
    </location>
</feature>
<evidence type="ECO:0000313" key="8">
    <source>
        <dbReference type="EMBL" id="KJF17736.1"/>
    </source>
</evidence>
<dbReference type="Proteomes" id="UP000032360">
    <property type="component" value="Unassembled WGS sequence"/>
</dbReference>
<keyword evidence="5 7" id="KW-0472">Membrane</keyword>
<evidence type="ECO:0000256" key="2">
    <source>
        <dbReference type="ARBA" id="ARBA00022475"/>
    </source>
</evidence>
<accession>A0A0D8HKX5</accession>
<dbReference type="OrthoDB" id="5170137at2"/>
<sequence>MSLVATIKDHLYRLVSWLKIYFDRNSPLGPMRRVHFLSTVGDTFTTVALAGSLFFSISPNAARSKITLYLLLTVAPFGIVAPFLGPILDRNRGSRRFLISMSLIVRCVLMFFMARDIKSLLLFPEAFTVLVASKTYLVAKAALIPDLAKQIDFKPEVQKSRRWKSGQNQSGNPNLVAVNSGISLLAAVSGFFGGAIAAGILKTPHLGSPWVLRVGLVIFAFGVTQVRHLHIKPSRPRREGDNPQKPSDPTTDPNRNLRLPDDQNSQSDEPSDGTARPRSPQSVLLAAAAMSVLRGSVGFFTFFIAFNLRRTHAPAYYFALILAASAVGSATATALTPKIRRLMQEEILLITGLVFEAVLGVVGAAINNRQIEVLLALIIGFVASSGKLAFDSLVQYNVDPLLQGRAFARFETRFQLSWVAGGLIPTIVVLPIGAGDLTLAFTAIVAATSFASGRNAVKNITR</sequence>
<dbReference type="RefSeq" id="WP_052605180.1">
    <property type="nucleotide sequence ID" value="NZ_JXYS01000031.1"/>
</dbReference>
<feature type="transmembrane region" description="Helical" evidence="7">
    <location>
        <begin position="373"/>
        <end position="394"/>
    </location>
</feature>
<feature type="transmembrane region" description="Helical" evidence="7">
    <location>
        <begin position="314"/>
        <end position="335"/>
    </location>
</feature>
<dbReference type="STRING" id="1280514.AXFE_14440"/>
<name>A0A0D8HKX5_9ACTN</name>
<dbReference type="GO" id="GO:0005886">
    <property type="term" value="C:plasma membrane"/>
    <property type="evidence" value="ECO:0007669"/>
    <property type="project" value="UniProtKB-SubCell"/>
</dbReference>
<dbReference type="EMBL" id="JXYS01000031">
    <property type="protein sequence ID" value="KJF17736.1"/>
    <property type="molecule type" value="Genomic_DNA"/>
</dbReference>
<evidence type="ECO:0000256" key="6">
    <source>
        <dbReference type="SAM" id="MobiDB-lite"/>
    </source>
</evidence>
<evidence type="ECO:0000256" key="1">
    <source>
        <dbReference type="ARBA" id="ARBA00004651"/>
    </source>
</evidence>
<dbReference type="Gene3D" id="1.20.1250.20">
    <property type="entry name" value="MFS general substrate transporter like domains"/>
    <property type="match status" value="1"/>
</dbReference>
<comment type="caution">
    <text evidence="8">The sequence shown here is derived from an EMBL/GenBank/DDBJ whole genome shotgun (WGS) entry which is preliminary data.</text>
</comment>
<reference evidence="8 9" key="1">
    <citation type="submission" date="2015-01" db="EMBL/GenBank/DDBJ databases">
        <title>Draft genome of the acidophilic iron oxidizer Acidithrix ferrooxidans strain Py-F3.</title>
        <authorList>
            <person name="Poehlein A."/>
            <person name="Eisen S."/>
            <person name="Schloemann M."/>
            <person name="Johnson B.D."/>
            <person name="Daniel R."/>
            <person name="Muehling M."/>
        </authorList>
    </citation>
    <scope>NUCLEOTIDE SEQUENCE [LARGE SCALE GENOMIC DNA]</scope>
    <source>
        <strain evidence="8 9">Py-F3</strain>
    </source>
</reference>
<keyword evidence="2" id="KW-1003">Cell membrane</keyword>